<proteinExistence type="predicted"/>
<dbReference type="HOGENOM" id="CLU_2456103_0_0_1"/>
<gene>
    <name evidence="1" type="ORF">SCLCIDRAFT_1218513</name>
</gene>
<dbReference type="InParanoid" id="A0A0C2Z9J6"/>
<sequence>MRPLRCVYAASRRARQSRQITRAMALTYVLLLPKHVVRICQWMMLIRRFYTSDTEQMAMYCLDVLYSRRRHCRVTLVICYWPSKLADIA</sequence>
<reference evidence="2" key="2">
    <citation type="submission" date="2015-01" db="EMBL/GenBank/DDBJ databases">
        <title>Evolutionary Origins and Diversification of the Mycorrhizal Mutualists.</title>
        <authorList>
            <consortium name="DOE Joint Genome Institute"/>
            <consortium name="Mycorrhizal Genomics Consortium"/>
            <person name="Kohler A."/>
            <person name="Kuo A."/>
            <person name="Nagy L.G."/>
            <person name="Floudas D."/>
            <person name="Copeland A."/>
            <person name="Barry K.W."/>
            <person name="Cichocki N."/>
            <person name="Veneault-Fourrey C."/>
            <person name="LaButti K."/>
            <person name="Lindquist E.A."/>
            <person name="Lipzen A."/>
            <person name="Lundell T."/>
            <person name="Morin E."/>
            <person name="Murat C."/>
            <person name="Riley R."/>
            <person name="Ohm R."/>
            <person name="Sun H."/>
            <person name="Tunlid A."/>
            <person name="Henrissat B."/>
            <person name="Grigoriev I.V."/>
            <person name="Hibbett D.S."/>
            <person name="Martin F."/>
        </authorList>
    </citation>
    <scope>NUCLEOTIDE SEQUENCE [LARGE SCALE GENOMIC DNA]</scope>
    <source>
        <strain evidence="2">Foug A</strain>
    </source>
</reference>
<keyword evidence="2" id="KW-1185">Reference proteome</keyword>
<reference evidence="1 2" key="1">
    <citation type="submission" date="2014-04" db="EMBL/GenBank/DDBJ databases">
        <authorList>
            <consortium name="DOE Joint Genome Institute"/>
            <person name="Kuo A."/>
            <person name="Kohler A."/>
            <person name="Nagy L.G."/>
            <person name="Floudas D."/>
            <person name="Copeland A."/>
            <person name="Barry K.W."/>
            <person name="Cichocki N."/>
            <person name="Veneault-Fourrey C."/>
            <person name="LaButti K."/>
            <person name="Lindquist E.A."/>
            <person name="Lipzen A."/>
            <person name="Lundell T."/>
            <person name="Morin E."/>
            <person name="Murat C."/>
            <person name="Sun H."/>
            <person name="Tunlid A."/>
            <person name="Henrissat B."/>
            <person name="Grigoriev I.V."/>
            <person name="Hibbett D.S."/>
            <person name="Martin F."/>
            <person name="Nordberg H.P."/>
            <person name="Cantor M.N."/>
            <person name="Hua S.X."/>
        </authorList>
    </citation>
    <scope>NUCLEOTIDE SEQUENCE [LARGE SCALE GENOMIC DNA]</scope>
    <source>
        <strain evidence="1 2">Foug A</strain>
    </source>
</reference>
<organism evidence="1 2">
    <name type="scientific">Scleroderma citrinum Foug A</name>
    <dbReference type="NCBI Taxonomy" id="1036808"/>
    <lineage>
        <taxon>Eukaryota</taxon>
        <taxon>Fungi</taxon>
        <taxon>Dikarya</taxon>
        <taxon>Basidiomycota</taxon>
        <taxon>Agaricomycotina</taxon>
        <taxon>Agaricomycetes</taxon>
        <taxon>Agaricomycetidae</taxon>
        <taxon>Boletales</taxon>
        <taxon>Sclerodermatineae</taxon>
        <taxon>Sclerodermataceae</taxon>
        <taxon>Scleroderma</taxon>
    </lineage>
</organism>
<name>A0A0C2Z9J6_9AGAM</name>
<evidence type="ECO:0000313" key="2">
    <source>
        <dbReference type="Proteomes" id="UP000053989"/>
    </source>
</evidence>
<accession>A0A0C2Z9J6</accession>
<dbReference type="Proteomes" id="UP000053989">
    <property type="component" value="Unassembled WGS sequence"/>
</dbReference>
<dbReference type="AlphaFoldDB" id="A0A0C2Z9J6"/>
<protein>
    <submittedName>
        <fullName evidence="1">Uncharacterized protein</fullName>
    </submittedName>
</protein>
<dbReference type="EMBL" id="KN822084">
    <property type="protein sequence ID" value="KIM58563.1"/>
    <property type="molecule type" value="Genomic_DNA"/>
</dbReference>
<evidence type="ECO:0000313" key="1">
    <source>
        <dbReference type="EMBL" id="KIM58563.1"/>
    </source>
</evidence>